<keyword evidence="2" id="KW-1185">Reference proteome</keyword>
<gene>
    <name evidence="1" type="ORF">IV203_003063</name>
</gene>
<proteinExistence type="predicted"/>
<dbReference type="OrthoDB" id="45491at2759"/>
<name>A0A9K3L163_9STRA</name>
<dbReference type="AlphaFoldDB" id="A0A9K3L163"/>
<sequence>MSPNLTRQPSQTSQMLSLSDKYETYQKDVIYGNHRGKGNGINGKMATPASSIISLGREPFKEVLADPAQLQWDMTSPIPMVAPSNGFQERNAVAEQRYQRAFTPASIVEFDEPEKDKFDLMNIKIVVYGLNGLVCEKEPVKRGLFRRKSSGMSMDTSGKGSTFMGFSGSSISSGGIFSTSGVDSLNNKGVPTTAVVSCHKNAISSQTSLETFLPSMPIQRPIATFVNKVRYAASWPSEQSSLHLDDGSIDRSSFQIIRCMQQSTFVQGLGVGSNHIPETVELRINLSRGTELIRLGTATLVINGDEEGEVSMNIPAKPAPLDAKKMKKKKNKRNKYGYFSDDSTRRYFLDDNATLRVGIQVIPEEAVRFVQEKDKIKREQELKQILEQDDLKELLRQMGNDNLDRSQRIELRNLSVDMFVTAKESGKRNSTHDFGQPLPTHYEEQEQHANARTSFSDMFCGAVSMPKMPAAFCVASSFTRSREECEIPMEIHTDQEIDRFAITSIISSVSESTDGSFRDFDDE</sequence>
<evidence type="ECO:0000313" key="2">
    <source>
        <dbReference type="Proteomes" id="UP000693970"/>
    </source>
</evidence>
<reference evidence="1" key="2">
    <citation type="submission" date="2021-04" db="EMBL/GenBank/DDBJ databases">
        <authorList>
            <person name="Podell S."/>
        </authorList>
    </citation>
    <scope>NUCLEOTIDE SEQUENCE</scope>
    <source>
        <strain evidence="1">Hildebrandi</strain>
    </source>
</reference>
<comment type="caution">
    <text evidence="1">The sequence shown here is derived from an EMBL/GenBank/DDBJ whole genome shotgun (WGS) entry which is preliminary data.</text>
</comment>
<dbReference type="Proteomes" id="UP000693970">
    <property type="component" value="Unassembled WGS sequence"/>
</dbReference>
<reference evidence="1" key="1">
    <citation type="journal article" date="2021" name="Sci. Rep.">
        <title>Diploid genomic architecture of Nitzschia inconspicua, an elite biomass production diatom.</title>
        <authorList>
            <person name="Oliver A."/>
            <person name="Podell S."/>
            <person name="Pinowska A."/>
            <person name="Traller J.C."/>
            <person name="Smith S.R."/>
            <person name="McClure R."/>
            <person name="Beliaev A."/>
            <person name="Bohutskyi P."/>
            <person name="Hill E.A."/>
            <person name="Rabines A."/>
            <person name="Zheng H."/>
            <person name="Allen L.Z."/>
            <person name="Kuo A."/>
            <person name="Grigoriev I.V."/>
            <person name="Allen A.E."/>
            <person name="Hazlebeck D."/>
            <person name="Allen E.E."/>
        </authorList>
    </citation>
    <scope>NUCLEOTIDE SEQUENCE</scope>
    <source>
        <strain evidence="1">Hildebrandi</strain>
    </source>
</reference>
<accession>A0A9K3L163</accession>
<organism evidence="1 2">
    <name type="scientific">Nitzschia inconspicua</name>
    <dbReference type="NCBI Taxonomy" id="303405"/>
    <lineage>
        <taxon>Eukaryota</taxon>
        <taxon>Sar</taxon>
        <taxon>Stramenopiles</taxon>
        <taxon>Ochrophyta</taxon>
        <taxon>Bacillariophyta</taxon>
        <taxon>Bacillariophyceae</taxon>
        <taxon>Bacillariophycidae</taxon>
        <taxon>Bacillariales</taxon>
        <taxon>Bacillariaceae</taxon>
        <taxon>Nitzschia</taxon>
    </lineage>
</organism>
<evidence type="ECO:0000313" key="1">
    <source>
        <dbReference type="EMBL" id="KAG7353708.1"/>
    </source>
</evidence>
<dbReference type="EMBL" id="JAGRRH010000016">
    <property type="protein sequence ID" value="KAG7353708.1"/>
    <property type="molecule type" value="Genomic_DNA"/>
</dbReference>
<protein>
    <submittedName>
        <fullName evidence="1">Uncharacterized protein</fullName>
    </submittedName>
</protein>